<dbReference type="Gene3D" id="3.30.565.10">
    <property type="entry name" value="Histidine kinase-like ATPase, C-terminal domain"/>
    <property type="match status" value="1"/>
</dbReference>
<dbReference type="GO" id="GO:0006298">
    <property type="term" value="P:mismatch repair"/>
    <property type="evidence" value="ECO:0007669"/>
    <property type="project" value="InterPro"/>
</dbReference>
<feature type="domain" description="Histidine kinase/HSP90-like ATPase" evidence="4">
    <location>
        <begin position="18"/>
        <end position="161"/>
    </location>
</feature>
<feature type="compositionally biased region" description="Polar residues" evidence="3">
    <location>
        <begin position="417"/>
        <end position="437"/>
    </location>
</feature>
<dbReference type="GeneID" id="34614109"/>
<dbReference type="AlphaFoldDB" id="A0A1L9SFU9"/>
<dbReference type="Proteomes" id="UP000184188">
    <property type="component" value="Unassembled WGS sequence"/>
</dbReference>
<evidence type="ECO:0000313" key="7">
    <source>
        <dbReference type="Proteomes" id="UP000184188"/>
    </source>
</evidence>
<dbReference type="FunFam" id="3.30.565.10:FF:000017">
    <property type="entry name" value="PMS1 homolog 1, mismatch repair system component"/>
    <property type="match status" value="1"/>
</dbReference>
<dbReference type="RefSeq" id="XP_022580665.1">
    <property type="nucleotide sequence ID" value="XM_022727645.1"/>
</dbReference>
<feature type="compositionally biased region" description="Low complexity" evidence="3">
    <location>
        <begin position="405"/>
        <end position="416"/>
    </location>
</feature>
<proteinExistence type="inferred from homology"/>
<dbReference type="GO" id="GO:0005524">
    <property type="term" value="F:ATP binding"/>
    <property type="evidence" value="ECO:0007669"/>
    <property type="project" value="InterPro"/>
</dbReference>
<accession>A0A1L9SFU9</accession>
<dbReference type="SUPFAM" id="SSF55874">
    <property type="entry name" value="ATPase domain of HSP90 chaperone/DNA topoisomerase II/histidine kinase"/>
    <property type="match status" value="1"/>
</dbReference>
<evidence type="ECO:0000256" key="1">
    <source>
        <dbReference type="ARBA" id="ARBA00006082"/>
    </source>
</evidence>
<dbReference type="GO" id="GO:0016887">
    <property type="term" value="F:ATP hydrolysis activity"/>
    <property type="evidence" value="ECO:0007669"/>
    <property type="project" value="InterPro"/>
</dbReference>
<protein>
    <recommendedName>
        <fullName evidence="8">DNA mismatch repair protein S5 domain-containing protein</fullName>
    </recommendedName>
</protein>
<dbReference type="Gene3D" id="3.30.230.10">
    <property type="match status" value="1"/>
</dbReference>
<dbReference type="STRING" id="1073090.A0A1L9SFU9"/>
<dbReference type="InterPro" id="IPR002099">
    <property type="entry name" value="MutL/Mlh/PMS"/>
</dbReference>
<dbReference type="InterPro" id="IPR020568">
    <property type="entry name" value="Ribosomal_Su5_D2-typ_SF"/>
</dbReference>
<dbReference type="PANTHER" id="PTHR10073:SF41">
    <property type="entry name" value="MISMATCH REPAIR PROTEIN, PUTATIVE (AFU_ORTHOLOGUE AFUA_8G05820)-RELATED"/>
    <property type="match status" value="1"/>
</dbReference>
<evidence type="ECO:0000259" key="5">
    <source>
        <dbReference type="SMART" id="SM01340"/>
    </source>
</evidence>
<dbReference type="GO" id="GO:0061982">
    <property type="term" value="P:meiosis I cell cycle process"/>
    <property type="evidence" value="ECO:0007669"/>
    <property type="project" value="UniProtKB-ARBA"/>
</dbReference>
<dbReference type="InterPro" id="IPR003594">
    <property type="entry name" value="HATPase_dom"/>
</dbReference>
<evidence type="ECO:0000256" key="3">
    <source>
        <dbReference type="SAM" id="MobiDB-lite"/>
    </source>
</evidence>
<keyword evidence="2" id="KW-0227">DNA damage</keyword>
<evidence type="ECO:0000259" key="4">
    <source>
        <dbReference type="SMART" id="SM00387"/>
    </source>
</evidence>
<dbReference type="PANTHER" id="PTHR10073">
    <property type="entry name" value="DNA MISMATCH REPAIR PROTEIN MLH, PMS, MUTL"/>
    <property type="match status" value="1"/>
</dbReference>
<comment type="similarity">
    <text evidence="1">Belongs to the DNA mismatch repair MutL/HexB family.</text>
</comment>
<dbReference type="NCBIfam" id="TIGR00585">
    <property type="entry name" value="mutl"/>
    <property type="match status" value="1"/>
</dbReference>
<dbReference type="Pfam" id="PF01119">
    <property type="entry name" value="DNA_mis_repair"/>
    <property type="match status" value="1"/>
</dbReference>
<dbReference type="SMART" id="SM00387">
    <property type="entry name" value="HATPase_c"/>
    <property type="match status" value="1"/>
</dbReference>
<dbReference type="VEuPathDB" id="FungiDB:ASPZODRAFT_2067896"/>
<reference evidence="7" key="1">
    <citation type="journal article" date="2017" name="Genome Biol.">
        <title>Comparative genomics reveals high biological diversity and specific adaptations in the industrially and medically important fungal genus Aspergillus.</title>
        <authorList>
            <person name="de Vries R.P."/>
            <person name="Riley R."/>
            <person name="Wiebenga A."/>
            <person name="Aguilar-Osorio G."/>
            <person name="Amillis S."/>
            <person name="Uchima C.A."/>
            <person name="Anderluh G."/>
            <person name="Asadollahi M."/>
            <person name="Askin M."/>
            <person name="Barry K."/>
            <person name="Battaglia E."/>
            <person name="Bayram O."/>
            <person name="Benocci T."/>
            <person name="Braus-Stromeyer S.A."/>
            <person name="Caldana C."/>
            <person name="Canovas D."/>
            <person name="Cerqueira G.C."/>
            <person name="Chen F."/>
            <person name="Chen W."/>
            <person name="Choi C."/>
            <person name="Clum A."/>
            <person name="Dos Santos R.A."/>
            <person name="Damasio A.R."/>
            <person name="Diallinas G."/>
            <person name="Emri T."/>
            <person name="Fekete E."/>
            <person name="Flipphi M."/>
            <person name="Freyberg S."/>
            <person name="Gallo A."/>
            <person name="Gournas C."/>
            <person name="Habgood R."/>
            <person name="Hainaut M."/>
            <person name="Harispe M.L."/>
            <person name="Henrissat B."/>
            <person name="Hilden K.S."/>
            <person name="Hope R."/>
            <person name="Hossain A."/>
            <person name="Karabika E."/>
            <person name="Karaffa L."/>
            <person name="Karanyi Z."/>
            <person name="Krasevec N."/>
            <person name="Kuo A."/>
            <person name="Kusch H."/>
            <person name="LaButti K."/>
            <person name="Lagendijk E.L."/>
            <person name="Lapidus A."/>
            <person name="Levasseur A."/>
            <person name="Lindquist E."/>
            <person name="Lipzen A."/>
            <person name="Logrieco A.F."/>
            <person name="MacCabe A."/>
            <person name="Maekelae M.R."/>
            <person name="Malavazi I."/>
            <person name="Melin P."/>
            <person name="Meyer V."/>
            <person name="Mielnichuk N."/>
            <person name="Miskei M."/>
            <person name="Molnar A.P."/>
            <person name="Mule G."/>
            <person name="Ngan C.Y."/>
            <person name="Orejas M."/>
            <person name="Orosz E."/>
            <person name="Ouedraogo J.P."/>
            <person name="Overkamp K.M."/>
            <person name="Park H.-S."/>
            <person name="Perrone G."/>
            <person name="Piumi F."/>
            <person name="Punt P.J."/>
            <person name="Ram A.F."/>
            <person name="Ramon A."/>
            <person name="Rauscher S."/>
            <person name="Record E."/>
            <person name="Riano-Pachon D.M."/>
            <person name="Robert V."/>
            <person name="Roehrig J."/>
            <person name="Ruller R."/>
            <person name="Salamov A."/>
            <person name="Salih N.S."/>
            <person name="Samson R.A."/>
            <person name="Sandor E."/>
            <person name="Sanguinetti M."/>
            <person name="Schuetze T."/>
            <person name="Sepcic K."/>
            <person name="Shelest E."/>
            <person name="Sherlock G."/>
            <person name="Sophianopoulou V."/>
            <person name="Squina F.M."/>
            <person name="Sun H."/>
            <person name="Susca A."/>
            <person name="Todd R.B."/>
            <person name="Tsang A."/>
            <person name="Unkles S.E."/>
            <person name="van de Wiele N."/>
            <person name="van Rossen-Uffink D."/>
            <person name="Oliveira J.V."/>
            <person name="Vesth T.C."/>
            <person name="Visser J."/>
            <person name="Yu J.-H."/>
            <person name="Zhou M."/>
            <person name="Andersen M.R."/>
            <person name="Archer D.B."/>
            <person name="Baker S.E."/>
            <person name="Benoit I."/>
            <person name="Brakhage A.A."/>
            <person name="Braus G.H."/>
            <person name="Fischer R."/>
            <person name="Frisvad J.C."/>
            <person name="Goldman G.H."/>
            <person name="Houbraken J."/>
            <person name="Oakley B."/>
            <person name="Pocsi I."/>
            <person name="Scazzocchio C."/>
            <person name="Seiboth B."/>
            <person name="vanKuyk P.A."/>
            <person name="Wortman J."/>
            <person name="Dyer P.S."/>
            <person name="Grigoriev I.V."/>
        </authorList>
    </citation>
    <scope>NUCLEOTIDE SEQUENCE [LARGE SCALE GENOMIC DNA]</scope>
    <source>
        <strain evidence="7">CBS 506.65</strain>
    </source>
</reference>
<name>A0A1L9SFU9_9EURO</name>
<dbReference type="GO" id="GO:0030983">
    <property type="term" value="F:mismatched DNA binding"/>
    <property type="evidence" value="ECO:0007669"/>
    <property type="project" value="InterPro"/>
</dbReference>
<dbReference type="InterPro" id="IPR013507">
    <property type="entry name" value="DNA_mismatch_S5_2-like"/>
</dbReference>
<dbReference type="InterPro" id="IPR014721">
    <property type="entry name" value="Ribsml_uS5_D2-typ_fold_subgr"/>
</dbReference>
<feature type="compositionally biased region" description="Low complexity" evidence="3">
    <location>
        <begin position="438"/>
        <end position="450"/>
    </location>
</feature>
<sequence length="647" mass="70939">MPIEALPAATVRAIGSLSVITDACSVVKELLDNALDAAASSVTIEVSQNTLDVIQVKDNGHGINPEDYAMVCRRSFTSKISTVDDLVQTGGRTLGFRGVALASMVEMAGAVIVTTRVESEVAGSCLKYGQDGELISSQRVSHPVGTAVRVTELLKHVPVRRQTAIKSAAKTLGRIKKLVQAYAVARPEKRIAFKVLKAKNESQNWVYAPGSNGTLRDAAMKVAGSEVVSVCTMQAWPEDKPNEGYRAVALLPKDDIDFSRVNNIGQFISVDGRPLTTTRGVGSNIAKLYKTYIRSASTKSIPDPFLCMHIYCPRGSYDVNIEPGKDDLLFDDSHIIMELLEGLFRHIYGDLEGGSPAERVQDNAVSESAQDDDSSSLLTVRVQPRNVTPHTPFKTPFPMNARRTPQSASSGSPQGSELESLNPWSVTRLNGRSGNTRVSSQFVSQSPTSSMGSRGLHSESLQSTQPTQSPQSVSSTHLQSPRTRNGALDTWFKTLREMREERSQLRQSQPKPSQPLQSLQSQSQPQPQQEAHRELEQAMDFEYRKRAANQHRNRYLAARAALTDSRESNSNSSSSNCDLLFKDRLRPSRNEGLQITMTIPADMQAVTGWVARLSLVDAYTGNMDDKSGLDVEDLDVGFRLEELMKAR</sequence>
<evidence type="ECO:0000313" key="6">
    <source>
        <dbReference type="EMBL" id="OJJ46155.1"/>
    </source>
</evidence>
<keyword evidence="7" id="KW-1185">Reference proteome</keyword>
<dbReference type="OrthoDB" id="10263226at2759"/>
<feature type="compositionally biased region" description="Low complexity" evidence="3">
    <location>
        <begin position="458"/>
        <end position="476"/>
    </location>
</feature>
<organism evidence="6 7">
    <name type="scientific">Penicilliopsis zonata CBS 506.65</name>
    <dbReference type="NCBI Taxonomy" id="1073090"/>
    <lineage>
        <taxon>Eukaryota</taxon>
        <taxon>Fungi</taxon>
        <taxon>Dikarya</taxon>
        <taxon>Ascomycota</taxon>
        <taxon>Pezizomycotina</taxon>
        <taxon>Eurotiomycetes</taxon>
        <taxon>Eurotiomycetidae</taxon>
        <taxon>Eurotiales</taxon>
        <taxon>Aspergillaceae</taxon>
        <taxon>Penicilliopsis</taxon>
    </lineage>
</organism>
<feature type="compositionally biased region" description="Low complexity" evidence="3">
    <location>
        <begin position="505"/>
        <end position="529"/>
    </location>
</feature>
<dbReference type="SMART" id="SM01340">
    <property type="entry name" value="DNA_mis_repair"/>
    <property type="match status" value="1"/>
</dbReference>
<dbReference type="EMBL" id="KV878343">
    <property type="protein sequence ID" value="OJJ46155.1"/>
    <property type="molecule type" value="Genomic_DNA"/>
</dbReference>
<dbReference type="GO" id="GO:0032389">
    <property type="term" value="C:MutLalpha complex"/>
    <property type="evidence" value="ECO:0007669"/>
    <property type="project" value="TreeGrafter"/>
</dbReference>
<dbReference type="SUPFAM" id="SSF54211">
    <property type="entry name" value="Ribosomal protein S5 domain 2-like"/>
    <property type="match status" value="1"/>
</dbReference>
<feature type="region of interest" description="Disordered" evidence="3">
    <location>
        <begin position="499"/>
        <end position="534"/>
    </location>
</feature>
<feature type="region of interest" description="Disordered" evidence="3">
    <location>
        <begin position="358"/>
        <end position="486"/>
    </location>
</feature>
<dbReference type="Pfam" id="PF13589">
    <property type="entry name" value="HATPase_c_3"/>
    <property type="match status" value="1"/>
</dbReference>
<feature type="domain" description="DNA mismatch repair protein S5" evidence="5">
    <location>
        <begin position="219"/>
        <end position="349"/>
    </location>
</feature>
<dbReference type="InterPro" id="IPR038973">
    <property type="entry name" value="MutL/Mlh/Pms-like"/>
</dbReference>
<gene>
    <name evidence="6" type="ORF">ASPZODRAFT_2067896</name>
</gene>
<evidence type="ECO:0008006" key="8">
    <source>
        <dbReference type="Google" id="ProtNLM"/>
    </source>
</evidence>
<evidence type="ECO:0000256" key="2">
    <source>
        <dbReference type="ARBA" id="ARBA00022763"/>
    </source>
</evidence>
<dbReference type="InterPro" id="IPR036890">
    <property type="entry name" value="HATPase_C_sf"/>
</dbReference>
<dbReference type="GO" id="GO:0140664">
    <property type="term" value="F:ATP-dependent DNA damage sensor activity"/>
    <property type="evidence" value="ECO:0007669"/>
    <property type="project" value="InterPro"/>
</dbReference>